<dbReference type="AlphaFoldDB" id="A0A2P4NK49"/>
<dbReference type="EMBL" id="AUPC02000947">
    <property type="protein sequence ID" value="POG53508.1"/>
    <property type="molecule type" value="Genomic_DNA"/>
</dbReference>
<evidence type="ECO:0000313" key="2">
    <source>
        <dbReference type="EMBL" id="POG53508.1"/>
    </source>
</evidence>
<evidence type="ECO:0000313" key="1">
    <source>
        <dbReference type="EMBL" id="POG53507.1"/>
    </source>
</evidence>
<evidence type="ECO:0000313" key="3">
    <source>
        <dbReference type="EMBL" id="POG53514.1"/>
    </source>
</evidence>
<reference evidence="3 4" key="2">
    <citation type="journal article" date="2018" name="New Phytol.">
        <title>High intraspecific genome diversity in the model arbuscular mycorrhizal symbiont Rhizophagus irregularis.</title>
        <authorList>
            <person name="Chen E.C.H."/>
            <person name="Morin E."/>
            <person name="Beaudet D."/>
            <person name="Noel J."/>
            <person name="Yildirir G."/>
            <person name="Ndikumana S."/>
            <person name="Charron P."/>
            <person name="St-Onge C."/>
            <person name="Giorgi J."/>
            <person name="Kruger M."/>
            <person name="Marton T."/>
            <person name="Ropars J."/>
            <person name="Grigoriev I.V."/>
            <person name="Hainaut M."/>
            <person name="Henrissat B."/>
            <person name="Roux C."/>
            <person name="Martin F."/>
            <person name="Corradi N."/>
        </authorList>
    </citation>
    <scope>NUCLEOTIDE SEQUENCE [LARGE SCALE GENOMIC DNA]</scope>
    <source>
        <strain evidence="4">DAOM 181602 / DAOM 197198 / MUCL 43194</strain>
        <strain evidence="3">DAOM 197198</strain>
    </source>
</reference>
<proteinExistence type="predicted"/>
<gene>
    <name evidence="3" type="ORF">GLOIN_2v1886723</name>
    <name evidence="2" type="ORF">GLOIN_2v1886730</name>
    <name evidence="1" type="ORF">GLOIN_2v1886731</name>
</gene>
<reference evidence="3 4" key="1">
    <citation type="journal article" date="2013" name="Proc. Natl. Acad. Sci. U.S.A.">
        <title>Genome of an arbuscular mycorrhizal fungus provides insight into the oldest plant symbiosis.</title>
        <authorList>
            <person name="Tisserant E."/>
            <person name="Malbreil M."/>
            <person name="Kuo A."/>
            <person name="Kohler A."/>
            <person name="Symeonidi A."/>
            <person name="Balestrini R."/>
            <person name="Charron P."/>
            <person name="Duensing N."/>
            <person name="Frei Dit Frey N."/>
            <person name="Gianinazzi-Pearson V."/>
            <person name="Gilbert L.B."/>
            <person name="Handa Y."/>
            <person name="Herr J.R."/>
            <person name="Hijri M."/>
            <person name="Koul R."/>
            <person name="Kawaguchi M."/>
            <person name="Krajinski F."/>
            <person name="Lammers P.J."/>
            <person name="Masclaux F.G."/>
            <person name="Murat C."/>
            <person name="Morin E."/>
            <person name="Ndikumana S."/>
            <person name="Pagni M."/>
            <person name="Petitpierre D."/>
            <person name="Requena N."/>
            <person name="Rosikiewicz P."/>
            <person name="Riley R."/>
            <person name="Saito K."/>
            <person name="San Clemente H."/>
            <person name="Shapiro H."/>
            <person name="van Tuinen D."/>
            <person name="Becard G."/>
            <person name="Bonfante P."/>
            <person name="Paszkowski U."/>
            <person name="Shachar-Hill Y.Y."/>
            <person name="Tuskan G.A."/>
            <person name="Young P.W."/>
            <person name="Sanders I.R."/>
            <person name="Henrissat B."/>
            <person name="Rensing S.A."/>
            <person name="Grigoriev I.V."/>
            <person name="Corradi N."/>
            <person name="Roux C."/>
            <person name="Martin F."/>
        </authorList>
    </citation>
    <scope>NUCLEOTIDE SEQUENCE [LARGE SCALE GENOMIC DNA]</scope>
    <source>
        <strain evidence="4">DAOM 181602 / DAOM 197198 / MUCL 43194</strain>
        <strain evidence="3">DAOM 197198</strain>
    </source>
</reference>
<dbReference type="EMBL" id="AUPC02000949">
    <property type="protein sequence ID" value="POG53507.1"/>
    <property type="molecule type" value="Genomic_DNA"/>
</dbReference>
<accession>A0A2P4NK49</accession>
<dbReference type="Proteomes" id="UP000018888">
    <property type="component" value="Unassembled WGS sequence"/>
</dbReference>
<dbReference type="EMBL" id="AUPC02000934">
    <property type="protein sequence ID" value="POG53514.1"/>
    <property type="molecule type" value="Genomic_DNA"/>
</dbReference>
<protein>
    <submittedName>
        <fullName evidence="3">Uncharacterized protein</fullName>
    </submittedName>
</protein>
<name>A0A2P4NK49_RHIID</name>
<comment type="caution">
    <text evidence="3">The sequence shown here is derived from an EMBL/GenBank/DDBJ whole genome shotgun (WGS) entry which is preliminary data.</text>
</comment>
<keyword evidence="4" id="KW-1185">Reference proteome</keyword>
<evidence type="ECO:0000313" key="4">
    <source>
        <dbReference type="Proteomes" id="UP000018888"/>
    </source>
</evidence>
<organism evidence="3 4">
    <name type="scientific">Rhizophagus irregularis (strain DAOM 181602 / DAOM 197198 / MUCL 43194)</name>
    <name type="common">Arbuscular mycorrhizal fungus</name>
    <name type="synonym">Glomus intraradices</name>
    <dbReference type="NCBI Taxonomy" id="747089"/>
    <lineage>
        <taxon>Eukaryota</taxon>
        <taxon>Fungi</taxon>
        <taxon>Fungi incertae sedis</taxon>
        <taxon>Mucoromycota</taxon>
        <taxon>Glomeromycotina</taxon>
        <taxon>Glomeromycetes</taxon>
        <taxon>Glomerales</taxon>
        <taxon>Glomeraceae</taxon>
        <taxon>Rhizophagus</taxon>
    </lineage>
</organism>
<sequence length="63" mass="7534">MTFNDIYFRYYISKREGSPHELPNICNFPSNLLFNAPENYKQEILPLDAIDIMYTGYYNFKQA</sequence>